<reference evidence="1" key="1">
    <citation type="submission" date="2023-03" db="EMBL/GenBank/DDBJ databases">
        <title>Chromosome-scale reference genome and RAD-based genetic map of yellow starthistle (Centaurea solstitialis) reveal putative structural variation and QTLs associated with invader traits.</title>
        <authorList>
            <person name="Reatini B."/>
            <person name="Cang F.A."/>
            <person name="Jiang Q."/>
            <person name="Mckibben M.T.W."/>
            <person name="Barker M.S."/>
            <person name="Rieseberg L.H."/>
            <person name="Dlugosch K.M."/>
        </authorList>
    </citation>
    <scope>NUCLEOTIDE SEQUENCE</scope>
    <source>
        <strain evidence="1">CAN-66</strain>
        <tissue evidence="1">Leaf</tissue>
    </source>
</reference>
<sequence>MFSYCESVISDEQGRPASPVHTKVINCITGGSEVCGLTYSAAKRHARDGPDERPIPDEVKSKAEKELDTMTITSANVIFADTLKVMGIERSEIIRRSTTLIGFNGDPMNTLGEIILPVFAKGINKQTKFNIIDCQSAYNIILGRPWIHEMKAVPSTYHQKIKFPSPWGIQEIASEKKVARECYKITMKTKPHDI</sequence>
<comment type="caution">
    <text evidence="1">The sequence shown here is derived from an EMBL/GenBank/DDBJ whole genome shotgun (WGS) entry which is preliminary data.</text>
</comment>
<keyword evidence="2" id="KW-1185">Reference proteome</keyword>
<dbReference type="Gene3D" id="2.40.70.10">
    <property type="entry name" value="Acid Proteases"/>
    <property type="match status" value="1"/>
</dbReference>
<evidence type="ECO:0000313" key="1">
    <source>
        <dbReference type="EMBL" id="KAJ9556143.1"/>
    </source>
</evidence>
<dbReference type="CDD" id="cd00303">
    <property type="entry name" value="retropepsin_like"/>
    <property type="match status" value="1"/>
</dbReference>
<evidence type="ECO:0000313" key="2">
    <source>
        <dbReference type="Proteomes" id="UP001172457"/>
    </source>
</evidence>
<dbReference type="PANTHER" id="PTHR33240:SF8">
    <property type="entry name" value="OS03G0439900 PROTEIN"/>
    <property type="match status" value="1"/>
</dbReference>
<dbReference type="Proteomes" id="UP001172457">
    <property type="component" value="Chromosome 3"/>
</dbReference>
<dbReference type="AlphaFoldDB" id="A0AA38TFR8"/>
<name>A0AA38TFR8_9ASTR</name>
<dbReference type="PANTHER" id="PTHR33240">
    <property type="entry name" value="OS08G0508500 PROTEIN"/>
    <property type="match status" value="1"/>
</dbReference>
<accession>A0AA38TFR8</accession>
<proteinExistence type="predicted"/>
<dbReference type="EMBL" id="JARYMX010000003">
    <property type="protein sequence ID" value="KAJ9556143.1"/>
    <property type="molecule type" value="Genomic_DNA"/>
</dbReference>
<organism evidence="1 2">
    <name type="scientific">Centaurea solstitialis</name>
    <name type="common">yellow star-thistle</name>
    <dbReference type="NCBI Taxonomy" id="347529"/>
    <lineage>
        <taxon>Eukaryota</taxon>
        <taxon>Viridiplantae</taxon>
        <taxon>Streptophyta</taxon>
        <taxon>Embryophyta</taxon>
        <taxon>Tracheophyta</taxon>
        <taxon>Spermatophyta</taxon>
        <taxon>Magnoliopsida</taxon>
        <taxon>eudicotyledons</taxon>
        <taxon>Gunneridae</taxon>
        <taxon>Pentapetalae</taxon>
        <taxon>asterids</taxon>
        <taxon>campanulids</taxon>
        <taxon>Asterales</taxon>
        <taxon>Asteraceae</taxon>
        <taxon>Carduoideae</taxon>
        <taxon>Cardueae</taxon>
        <taxon>Centaureinae</taxon>
        <taxon>Centaurea</taxon>
    </lineage>
</organism>
<gene>
    <name evidence="1" type="ORF">OSB04_010757</name>
</gene>
<dbReference type="InterPro" id="IPR021109">
    <property type="entry name" value="Peptidase_aspartic_dom_sf"/>
</dbReference>
<protein>
    <submittedName>
        <fullName evidence="1">Uncharacterized protein</fullName>
    </submittedName>
</protein>